<dbReference type="Proteomes" id="UP001169760">
    <property type="component" value="Unassembled WGS sequence"/>
</dbReference>
<proteinExistence type="predicted"/>
<evidence type="ECO:0000313" key="2">
    <source>
        <dbReference type="Proteomes" id="UP001169760"/>
    </source>
</evidence>
<dbReference type="RefSeq" id="WP_303492781.1">
    <property type="nucleotide sequence ID" value="NZ_JAUOPB010000007.1"/>
</dbReference>
<organism evidence="1 2">
    <name type="scientific">Saccharophagus degradans</name>
    <dbReference type="NCBI Taxonomy" id="86304"/>
    <lineage>
        <taxon>Bacteria</taxon>
        <taxon>Pseudomonadati</taxon>
        <taxon>Pseudomonadota</taxon>
        <taxon>Gammaproteobacteria</taxon>
        <taxon>Cellvibrionales</taxon>
        <taxon>Cellvibrionaceae</taxon>
        <taxon>Saccharophagus</taxon>
    </lineage>
</organism>
<reference evidence="1" key="1">
    <citation type="submission" date="2023-07" db="EMBL/GenBank/DDBJ databases">
        <title>Genome content predicts the carbon catabolic preferences of heterotrophic bacteria.</title>
        <authorList>
            <person name="Gralka M."/>
        </authorList>
    </citation>
    <scope>NUCLEOTIDE SEQUENCE</scope>
    <source>
        <strain evidence="1">I3M17_2</strain>
    </source>
</reference>
<protein>
    <submittedName>
        <fullName evidence="1">DUF3034 family protein</fullName>
    </submittedName>
</protein>
<dbReference type="Pfam" id="PF11231">
    <property type="entry name" value="DUF3034"/>
    <property type="match status" value="1"/>
</dbReference>
<evidence type="ECO:0000313" key="1">
    <source>
        <dbReference type="EMBL" id="MDO6422951.1"/>
    </source>
</evidence>
<accession>A0AAW7X8Q7</accession>
<sequence length="291" mass="30487">MNNCIQRAVFTFCVAACLAANTQADRPGSRIIATGAVSTIEGAAGGGIVPMAVLSGYGSNEEHGGAVFASKVATSDYALTVLGASWSYANRVEFSLAQQTLQHITLSGALGVDDTTIAQRIVGIKVRVAGDVLYTPIPQISVGLQHKTNLDFFIPSAAGAKEDSGLDIYASASKVYLGGLAGYNLLLNGTLRATKANQTGLVGFGGDKNSERQLQAELSAGIFLNKHLLIGAEYKQKPDNLSFAAEDDWQTAFVAWFPNKRLAVVAGAVDLGEVATLPNQTGWYLSLQGSL</sequence>
<name>A0AAW7X8Q7_9GAMM</name>
<comment type="caution">
    <text evidence="1">The sequence shown here is derived from an EMBL/GenBank/DDBJ whole genome shotgun (WGS) entry which is preliminary data.</text>
</comment>
<gene>
    <name evidence="1" type="ORF">Q4521_10740</name>
</gene>
<dbReference type="AlphaFoldDB" id="A0AAW7X8Q7"/>
<dbReference type="InterPro" id="IPR021393">
    <property type="entry name" value="DUF3034"/>
</dbReference>
<dbReference type="EMBL" id="JAUOPB010000007">
    <property type="protein sequence ID" value="MDO6422951.1"/>
    <property type="molecule type" value="Genomic_DNA"/>
</dbReference>